<dbReference type="Pfam" id="PF00665">
    <property type="entry name" value="rve"/>
    <property type="match status" value="1"/>
</dbReference>
<dbReference type="GO" id="GO:0003676">
    <property type="term" value="F:nucleic acid binding"/>
    <property type="evidence" value="ECO:0007669"/>
    <property type="project" value="InterPro"/>
</dbReference>
<comment type="caution">
    <text evidence="2">The sequence shown here is derived from an EMBL/GenBank/DDBJ whole genome shotgun (WGS) entry which is preliminary data.</text>
</comment>
<accession>A0A150KKI6</accession>
<dbReference type="AlphaFoldDB" id="A0A150KKI6"/>
<dbReference type="InterPro" id="IPR001584">
    <property type="entry name" value="Integrase_cat-core"/>
</dbReference>
<protein>
    <recommendedName>
        <fullName evidence="1">Integrase catalytic domain-containing protein</fullName>
    </recommendedName>
</protein>
<gene>
    <name evidence="2" type="ORF">B4102_4052</name>
</gene>
<evidence type="ECO:0000313" key="3">
    <source>
        <dbReference type="Proteomes" id="UP000075666"/>
    </source>
</evidence>
<dbReference type="InterPro" id="IPR012337">
    <property type="entry name" value="RNaseH-like_sf"/>
</dbReference>
<dbReference type="InterPro" id="IPR015378">
    <property type="entry name" value="Transposase-like_Mu_C"/>
</dbReference>
<dbReference type="PATRIC" id="fig|46224.3.peg.1332"/>
<keyword evidence="3" id="KW-1185">Reference proteome</keyword>
<dbReference type="RefSeq" id="WP_066235759.1">
    <property type="nucleotide sequence ID" value="NZ_JBHJSX010000059.1"/>
</dbReference>
<dbReference type="PROSITE" id="PS50994">
    <property type="entry name" value="INTEGRASE"/>
    <property type="match status" value="1"/>
</dbReference>
<dbReference type="SUPFAM" id="SSF53098">
    <property type="entry name" value="Ribonuclease H-like"/>
    <property type="match status" value="1"/>
</dbReference>
<dbReference type="SUPFAM" id="SSF46689">
    <property type="entry name" value="Homeodomain-like"/>
    <property type="match status" value="1"/>
</dbReference>
<dbReference type="PANTHER" id="PTHR35004">
    <property type="entry name" value="TRANSPOSASE RV3428C-RELATED"/>
    <property type="match status" value="1"/>
</dbReference>
<sequence length="462" mass="54312">MDEKQRQEIANFRYGLIAPLVTRKLEPGEQALLLKEIARHSYDIPFSTTKMVSVRTLERYMKAYREGGWDALKPSPRADQLRSKTIEPEVLEKAIALKKENPTRSVRQIMAILELAKFVQPGELKESTLSKQLRRRGMTKKALEKNNNDSFRRFEAEHRNACWQGDVQHTLYLPHPEKKGKKKMAYLVVFLDDYSRYVVHAQFYFEERVPRLEDCLKKAILKHGIPELAYVDNGAIYSSHHFARICGRLGIQLKHTRPYRPQGRGKQEKFFRFVDQSFVPEAYDLIEQGKIQTLVDLNRFFAAWLEVAYHQKVHNSFKQRPEDRYRKCDHPIRKIPPNELMEVFLLEETRKVDKTNCISLLGTAYEVEPGLVGEKVQLRFDPYDMSVIQVWKDEKRLKDAVVMELRSMKWDKQKEKQQSEPEETTQKTGLNYIELVYEKYQEQQKKKHQNGFVNLMGGGESI</sequence>
<dbReference type="Proteomes" id="UP000075666">
    <property type="component" value="Unassembled WGS sequence"/>
</dbReference>
<reference evidence="2 3" key="1">
    <citation type="submission" date="2016-01" db="EMBL/GenBank/DDBJ databases">
        <title>Genome Sequences of Twelve Sporeforming Bacillus Species Isolated from Foods.</title>
        <authorList>
            <person name="Berendsen E.M."/>
            <person name="Wells-Bennik M.H."/>
            <person name="Krawcyk A.O."/>
            <person name="De Jong A."/>
            <person name="Holsappel S."/>
            <person name="Eijlander R.T."/>
            <person name="Kuipers O.P."/>
        </authorList>
    </citation>
    <scope>NUCLEOTIDE SEQUENCE [LARGE SCALE GENOMIC DNA]</scope>
    <source>
        <strain evidence="2 3">B4102</strain>
    </source>
</reference>
<dbReference type="Gene3D" id="3.30.420.10">
    <property type="entry name" value="Ribonuclease H-like superfamily/Ribonuclease H"/>
    <property type="match status" value="1"/>
</dbReference>
<organism evidence="2 3">
    <name type="scientific">Heyndrickxia sporothermodurans</name>
    <dbReference type="NCBI Taxonomy" id="46224"/>
    <lineage>
        <taxon>Bacteria</taxon>
        <taxon>Bacillati</taxon>
        <taxon>Bacillota</taxon>
        <taxon>Bacilli</taxon>
        <taxon>Bacillales</taxon>
        <taxon>Bacillaceae</taxon>
        <taxon>Heyndrickxia</taxon>
    </lineage>
</organism>
<dbReference type="InterPro" id="IPR009057">
    <property type="entry name" value="Homeodomain-like_sf"/>
</dbReference>
<dbReference type="InterPro" id="IPR036397">
    <property type="entry name" value="RNaseH_sf"/>
</dbReference>
<dbReference type="GO" id="GO:0015074">
    <property type="term" value="P:DNA integration"/>
    <property type="evidence" value="ECO:0007669"/>
    <property type="project" value="InterPro"/>
</dbReference>
<evidence type="ECO:0000259" key="1">
    <source>
        <dbReference type="PROSITE" id="PS50994"/>
    </source>
</evidence>
<dbReference type="STRING" id="46224.B4102_4052"/>
<name>A0A150KKI6_9BACI</name>
<dbReference type="EMBL" id="LQYN01000145">
    <property type="protein sequence ID" value="KYC88417.1"/>
    <property type="molecule type" value="Genomic_DNA"/>
</dbReference>
<proteinExistence type="predicted"/>
<dbReference type="OrthoDB" id="9794201at2"/>
<dbReference type="Pfam" id="PF09299">
    <property type="entry name" value="Mu-transpos_C"/>
    <property type="match status" value="1"/>
</dbReference>
<evidence type="ECO:0000313" key="2">
    <source>
        <dbReference type="EMBL" id="KYC88417.1"/>
    </source>
</evidence>
<feature type="domain" description="Integrase catalytic" evidence="1">
    <location>
        <begin position="153"/>
        <end position="329"/>
    </location>
</feature>
<dbReference type="PANTHER" id="PTHR35004:SF6">
    <property type="entry name" value="TRANSPOSASE"/>
    <property type="match status" value="1"/>
</dbReference>